<dbReference type="GO" id="GO:0005634">
    <property type="term" value="C:nucleus"/>
    <property type="evidence" value="ECO:0007669"/>
    <property type="project" value="InterPro"/>
</dbReference>
<evidence type="ECO:0000256" key="5">
    <source>
        <dbReference type="PROSITE-ProRule" id="PRU00042"/>
    </source>
</evidence>
<feature type="domain" description="C2H2-type" evidence="8">
    <location>
        <begin position="805"/>
        <end position="832"/>
    </location>
</feature>
<dbReference type="EMBL" id="GL439579">
    <property type="protein sequence ID" value="EFN66999.1"/>
    <property type="molecule type" value="Genomic_DNA"/>
</dbReference>
<reference evidence="10 11" key="1">
    <citation type="journal article" date="2010" name="Science">
        <title>Genomic comparison of the ants Camponotus floridanus and Harpegnathos saltator.</title>
        <authorList>
            <person name="Bonasio R."/>
            <person name="Zhang G."/>
            <person name="Ye C."/>
            <person name="Mutti N.S."/>
            <person name="Fang X."/>
            <person name="Qin N."/>
            <person name="Donahue G."/>
            <person name="Yang P."/>
            <person name="Li Q."/>
            <person name="Li C."/>
            <person name="Zhang P."/>
            <person name="Huang Z."/>
            <person name="Berger S.L."/>
            <person name="Reinberg D."/>
            <person name="Wang J."/>
            <person name="Liebig J."/>
        </authorList>
    </citation>
    <scope>NUCLEOTIDE SEQUENCE [LARGE SCALE GENOMIC DNA]</scope>
    <source>
        <strain evidence="11">C129</strain>
    </source>
</reference>
<evidence type="ECO:0000256" key="7">
    <source>
        <dbReference type="SAM" id="MobiDB-lite"/>
    </source>
</evidence>
<dbReference type="InterPro" id="IPR036236">
    <property type="entry name" value="Znf_C2H2_sf"/>
</dbReference>
<protein>
    <submittedName>
        <fullName evidence="10">Zinc finger protein 112-like protein</fullName>
    </submittedName>
</protein>
<dbReference type="PANTHER" id="PTHR24409">
    <property type="entry name" value="ZINC FINGER PROTEIN 142"/>
    <property type="match status" value="1"/>
</dbReference>
<dbReference type="Gene3D" id="3.40.1800.20">
    <property type="match status" value="2"/>
</dbReference>
<feature type="compositionally biased region" description="Polar residues" evidence="7">
    <location>
        <begin position="230"/>
        <end position="250"/>
    </location>
</feature>
<keyword evidence="11" id="KW-1185">Reference proteome</keyword>
<accession>E2AHS0</accession>
<keyword evidence="1 6" id="KW-0479">Metal-binding</keyword>
<dbReference type="PANTHER" id="PTHR24409:SF295">
    <property type="entry name" value="AZ2-RELATED"/>
    <property type="match status" value="1"/>
</dbReference>
<feature type="region of interest" description="Disordered" evidence="7">
    <location>
        <begin position="92"/>
        <end position="133"/>
    </location>
</feature>
<evidence type="ECO:0000256" key="1">
    <source>
        <dbReference type="ARBA" id="ARBA00022723"/>
    </source>
</evidence>
<evidence type="ECO:0000256" key="3">
    <source>
        <dbReference type="ARBA" id="ARBA00022771"/>
    </source>
</evidence>
<proteinExistence type="predicted"/>
<evidence type="ECO:0000256" key="2">
    <source>
        <dbReference type="ARBA" id="ARBA00022737"/>
    </source>
</evidence>
<dbReference type="Pfam" id="PF07776">
    <property type="entry name" value="zf-AD"/>
    <property type="match status" value="1"/>
</dbReference>
<dbReference type="FunFam" id="3.30.160.60:FF:000340">
    <property type="entry name" value="zinc finger protein 473 isoform X1"/>
    <property type="match status" value="1"/>
</dbReference>
<feature type="binding site" evidence="6">
    <location>
        <position position="57"/>
    </location>
    <ligand>
        <name>Zn(2+)</name>
        <dbReference type="ChEBI" id="CHEBI:29105"/>
    </ligand>
</feature>
<dbReference type="OMA" id="QNLACEY"/>
<feature type="compositionally biased region" description="Polar residues" evidence="7">
    <location>
        <begin position="154"/>
        <end position="163"/>
    </location>
</feature>
<feature type="compositionally biased region" description="Low complexity" evidence="7">
    <location>
        <begin position="101"/>
        <end position="115"/>
    </location>
</feature>
<organism evidence="11">
    <name type="scientific">Camponotus floridanus</name>
    <name type="common">Florida carpenter ant</name>
    <dbReference type="NCBI Taxonomy" id="104421"/>
    <lineage>
        <taxon>Eukaryota</taxon>
        <taxon>Metazoa</taxon>
        <taxon>Ecdysozoa</taxon>
        <taxon>Arthropoda</taxon>
        <taxon>Hexapoda</taxon>
        <taxon>Insecta</taxon>
        <taxon>Pterygota</taxon>
        <taxon>Neoptera</taxon>
        <taxon>Endopterygota</taxon>
        <taxon>Hymenoptera</taxon>
        <taxon>Apocrita</taxon>
        <taxon>Aculeata</taxon>
        <taxon>Formicoidea</taxon>
        <taxon>Formicidae</taxon>
        <taxon>Formicinae</taxon>
        <taxon>Camponotus</taxon>
    </lineage>
</organism>
<dbReference type="Proteomes" id="UP000000311">
    <property type="component" value="Unassembled WGS sequence"/>
</dbReference>
<dbReference type="Pfam" id="PF13894">
    <property type="entry name" value="zf-C2H2_4"/>
    <property type="match status" value="1"/>
</dbReference>
<feature type="compositionally biased region" description="Low complexity" evidence="7">
    <location>
        <begin position="203"/>
        <end position="216"/>
    </location>
</feature>
<evidence type="ECO:0000256" key="6">
    <source>
        <dbReference type="PROSITE-ProRule" id="PRU01263"/>
    </source>
</evidence>
<evidence type="ECO:0000313" key="11">
    <source>
        <dbReference type="Proteomes" id="UP000000311"/>
    </source>
</evidence>
<dbReference type="PROSITE" id="PS51915">
    <property type="entry name" value="ZAD"/>
    <property type="match status" value="2"/>
</dbReference>
<feature type="binding site" evidence="6">
    <location>
        <position position="14"/>
    </location>
    <ligand>
        <name>Zn(2+)</name>
        <dbReference type="ChEBI" id="CHEBI:29105"/>
    </ligand>
</feature>
<feature type="binding site" evidence="6">
    <location>
        <position position="60"/>
    </location>
    <ligand>
        <name>Zn(2+)</name>
        <dbReference type="ChEBI" id="CHEBI:29105"/>
    </ligand>
</feature>
<dbReference type="GO" id="GO:0000981">
    <property type="term" value="F:DNA-binding transcription factor activity, RNA polymerase II-specific"/>
    <property type="evidence" value="ECO:0007669"/>
    <property type="project" value="TreeGrafter"/>
</dbReference>
<feature type="domain" description="ZAD" evidence="9">
    <location>
        <begin position="9"/>
        <end position="84"/>
    </location>
</feature>
<evidence type="ECO:0000313" key="10">
    <source>
        <dbReference type="EMBL" id="EFN66999.1"/>
    </source>
</evidence>
<dbReference type="InterPro" id="IPR012934">
    <property type="entry name" value="Znf_AD"/>
</dbReference>
<evidence type="ECO:0000256" key="4">
    <source>
        <dbReference type="ARBA" id="ARBA00022833"/>
    </source>
</evidence>
<dbReference type="SUPFAM" id="SSF57716">
    <property type="entry name" value="Glucocorticoid receptor-like (DNA-binding domain)"/>
    <property type="match status" value="2"/>
</dbReference>
<dbReference type="GO" id="GO:0000977">
    <property type="term" value="F:RNA polymerase II transcription regulatory region sequence-specific DNA binding"/>
    <property type="evidence" value="ECO:0007669"/>
    <property type="project" value="TreeGrafter"/>
</dbReference>
<dbReference type="SMART" id="SM00355">
    <property type="entry name" value="ZnF_C2H2"/>
    <property type="match status" value="10"/>
</dbReference>
<feature type="domain" description="C2H2-type" evidence="8">
    <location>
        <begin position="666"/>
        <end position="694"/>
    </location>
</feature>
<feature type="binding site" evidence="6">
    <location>
        <position position="11"/>
    </location>
    <ligand>
        <name>Zn(2+)</name>
        <dbReference type="ChEBI" id="CHEBI:29105"/>
    </ligand>
</feature>
<dbReference type="PROSITE" id="PS00028">
    <property type="entry name" value="ZINC_FINGER_C2H2_1"/>
    <property type="match status" value="6"/>
</dbReference>
<dbReference type="AlphaFoldDB" id="E2AHS0"/>
<name>E2AHS0_CAMFO</name>
<feature type="domain" description="ZAD" evidence="9">
    <location>
        <begin position="309"/>
        <end position="391"/>
    </location>
</feature>
<feature type="domain" description="C2H2-type" evidence="8">
    <location>
        <begin position="723"/>
        <end position="750"/>
    </location>
</feature>
<feature type="compositionally biased region" description="Polar residues" evidence="7">
    <location>
        <begin position="116"/>
        <end position="133"/>
    </location>
</feature>
<dbReference type="GO" id="GO:0008270">
    <property type="term" value="F:zinc ion binding"/>
    <property type="evidence" value="ECO:0007669"/>
    <property type="project" value="UniProtKB-UniRule"/>
</dbReference>
<evidence type="ECO:0000259" key="8">
    <source>
        <dbReference type="PROSITE" id="PS50157"/>
    </source>
</evidence>
<dbReference type="Pfam" id="PF00096">
    <property type="entry name" value="zf-C2H2"/>
    <property type="match status" value="2"/>
</dbReference>
<feature type="domain" description="C2H2-type" evidence="8">
    <location>
        <begin position="832"/>
        <end position="859"/>
    </location>
</feature>
<dbReference type="InParanoid" id="E2AHS0"/>
<sequence>MDVEEGEAKMCRLCGQYERIYIDVFGEEGVKRYLGLKIHRKINILIDERDPLPKAICVQCLGKLEFVCDFQEECLRTQHVLRNQYNLPPLTESAEVKNEESASSAGTSSTDNNNSIEKNLNSTRGSQAEENQNEANVVVIVKDSAEQQKKKNTVSKTLRSLRSQQQQQQQQQLSKDSDETNIEKNVQNQSITETSPIRHWLRSRQSADSSSSLSAADNEETPIANRLRSHNSVENNINARSVNGNGNVNENMDKQTSKQQQQQQDSSSTIQLPTSAFDKLLTIVSGSPDIEVSVKETRNRSNDAEDISFTVELCKKQNDDVATARARIFPDQGYCLVDTAIVNLLQNDNSVEIKEDDSMPQQICTLCFEKLNFTCAFYDNCHEIQKKLWSTIEETNDDNNVEDKENTISPRSNVNKRQIRTLSENLSKNTHLTNAGSLIINENKRNALAQKETVGVEKTVRQEIDIKKEYLLSENSSSRILPASLLNNSTLCVHSLDWSLRSCEADKPKNVTNIAVNNSPPPGDEAESNKSSNFESSKLAVPDNIGKSLPIVPNAPKKACPLESNTIFLHNNESTALSGSSSIINECKVRRKCSKISELITDEQKQIIETYYLVDVDIMKNYAEEVRNNITVRDKNNIECNICPAKYSRLDKCEVHIWAHLNIKPYKCKKCSFSTVTLSNIRCHIRKSHLKIKPFACQLCSKQYATFALLKEHVNSHTGVRPYKCEMCNFSSTSRQALSNHMDIHMSSKDIPCNICDKTFHSRLRMRAHMRIHNDNNVTCDICRARLSNEKALEAHCKKVHVQDYICEICNKVYKSRKALHNHMNAHKEAKYKCTKCPKAYKSKHILNEHLLKHEGIRKYKCFVCEKSFAQQSHLAAHNKVHNPPSYECPGCGRKHNRRDNMKTHMTRCKSIVPIQITVQCGLRPTKN</sequence>
<keyword evidence="2" id="KW-0677">Repeat</keyword>
<feature type="region of interest" description="Disordered" evidence="7">
    <location>
        <begin position="511"/>
        <end position="537"/>
    </location>
</feature>
<keyword evidence="3 5" id="KW-0863">Zinc-finger</keyword>
<feature type="compositionally biased region" description="Polar residues" evidence="7">
    <location>
        <begin position="183"/>
        <end position="195"/>
    </location>
</feature>
<dbReference type="FunFam" id="3.30.160.60:FF:000446">
    <property type="entry name" value="Zinc finger protein"/>
    <property type="match status" value="1"/>
</dbReference>
<dbReference type="InterPro" id="IPR013087">
    <property type="entry name" value="Znf_C2H2_type"/>
</dbReference>
<comment type="caution">
    <text evidence="6">Lacks conserved residue(s) required for the propagation of feature annotation.</text>
</comment>
<dbReference type="SUPFAM" id="SSF57667">
    <property type="entry name" value="beta-beta-alpha zinc fingers"/>
    <property type="match status" value="5"/>
</dbReference>
<dbReference type="Gene3D" id="3.30.160.60">
    <property type="entry name" value="Classic Zinc Finger"/>
    <property type="match status" value="6"/>
</dbReference>
<feature type="domain" description="C2H2-type" evidence="8">
    <location>
        <begin position="695"/>
        <end position="722"/>
    </location>
</feature>
<dbReference type="SMART" id="SM00868">
    <property type="entry name" value="zf-AD"/>
    <property type="match status" value="2"/>
</dbReference>
<evidence type="ECO:0000259" key="9">
    <source>
        <dbReference type="PROSITE" id="PS51915"/>
    </source>
</evidence>
<feature type="region of interest" description="Disordered" evidence="7">
    <location>
        <begin position="148"/>
        <end position="271"/>
    </location>
</feature>
<keyword evidence="4 6" id="KW-0862">Zinc</keyword>
<feature type="domain" description="C2H2-type" evidence="8">
    <location>
        <begin position="751"/>
        <end position="778"/>
    </location>
</feature>
<gene>
    <name evidence="10" type="ORF">EAG_04291</name>
</gene>
<dbReference type="PROSITE" id="PS50157">
    <property type="entry name" value="ZINC_FINGER_C2H2_2"/>
    <property type="match status" value="7"/>
</dbReference>
<dbReference type="OrthoDB" id="6077919at2759"/>
<feature type="domain" description="C2H2-type" evidence="8">
    <location>
        <begin position="860"/>
        <end position="882"/>
    </location>
</feature>
<feature type="compositionally biased region" description="Low complexity" evidence="7">
    <location>
        <begin position="257"/>
        <end position="269"/>
    </location>
</feature>